<organism evidence="2 3">
    <name type="scientific">Thermogemmatispora aurantia</name>
    <dbReference type="NCBI Taxonomy" id="2045279"/>
    <lineage>
        <taxon>Bacteria</taxon>
        <taxon>Bacillati</taxon>
        <taxon>Chloroflexota</taxon>
        <taxon>Ktedonobacteria</taxon>
        <taxon>Thermogemmatisporales</taxon>
        <taxon>Thermogemmatisporaceae</taxon>
        <taxon>Thermogemmatispora</taxon>
    </lineage>
</organism>
<comment type="similarity">
    <text evidence="1">Belongs to the ROK (NagC/XylR) family.</text>
</comment>
<dbReference type="RefSeq" id="WP_151728490.1">
    <property type="nucleotide sequence ID" value="NZ_BKZV01000003.1"/>
</dbReference>
<dbReference type="GO" id="GO:0016301">
    <property type="term" value="F:kinase activity"/>
    <property type="evidence" value="ECO:0007669"/>
    <property type="project" value="UniProtKB-KW"/>
</dbReference>
<dbReference type="InterPro" id="IPR043129">
    <property type="entry name" value="ATPase_NBD"/>
</dbReference>
<dbReference type="SUPFAM" id="SSF53067">
    <property type="entry name" value="Actin-like ATPase domain"/>
    <property type="match status" value="1"/>
</dbReference>
<keyword evidence="3" id="KW-1185">Reference proteome</keyword>
<proteinExistence type="inferred from homology"/>
<dbReference type="Proteomes" id="UP000334820">
    <property type="component" value="Unassembled WGS sequence"/>
</dbReference>
<keyword evidence="2" id="KW-0418">Kinase</keyword>
<protein>
    <submittedName>
        <fullName evidence="2">Glucokinase</fullName>
    </submittedName>
</protein>
<accession>A0A5J4K9K5</accession>
<sequence length="294" mass="31069">MELGIDVGGTKIQGAYLTGTDEVVLTPRMRTPASYEEFLSTLVELVETVAQQQGEPVMRIGLGLPGTCTRRRSLWVPNLPFLHERELAAELEQRLGAAVVLSNDAQLALLGEAWRGAARGRQQVALVSVGTGVGGALMLGGRLVRGAHGSAGAFGWLTLDRTHLPDPDHGFLELVASGSALAARGQQLDPPLTSYEVIAQARQGQPACLALVKEMGHLLGLALASIASLFDPELIIITGGLCEAFDLFSPWWREDLARYGAPAVRETPIVSALLGDKAAAYGALRAALSGADFL</sequence>
<dbReference type="Pfam" id="PF00480">
    <property type="entry name" value="ROK"/>
    <property type="match status" value="1"/>
</dbReference>
<evidence type="ECO:0000313" key="2">
    <source>
        <dbReference type="EMBL" id="GER83762.1"/>
    </source>
</evidence>
<dbReference type="EMBL" id="BKZV01000003">
    <property type="protein sequence ID" value="GER83762.1"/>
    <property type="molecule type" value="Genomic_DNA"/>
</dbReference>
<dbReference type="AlphaFoldDB" id="A0A5J4K9K5"/>
<comment type="caution">
    <text evidence="2">The sequence shown here is derived from an EMBL/GenBank/DDBJ whole genome shotgun (WGS) entry which is preliminary data.</text>
</comment>
<dbReference type="PANTHER" id="PTHR18964">
    <property type="entry name" value="ROK (REPRESSOR, ORF, KINASE) FAMILY"/>
    <property type="match status" value="1"/>
</dbReference>
<dbReference type="InterPro" id="IPR000600">
    <property type="entry name" value="ROK"/>
</dbReference>
<reference evidence="2 3" key="1">
    <citation type="journal article" date="2019" name="Int. J. Syst. Evol. Microbiol.">
        <title>Thermogemmatispora aurantia sp. nov. and Thermogemmatispora argillosa sp. nov., within the class Ktedonobacteria, and emended description of the genus Thermogemmatispora.</title>
        <authorList>
            <person name="Zheng Y."/>
            <person name="Wang C.M."/>
            <person name="Sakai Y."/>
            <person name="Abe K."/>
            <person name="Yokota A."/>
            <person name="Yabe S."/>
        </authorList>
    </citation>
    <scope>NUCLEOTIDE SEQUENCE [LARGE SCALE GENOMIC DNA]</scope>
    <source>
        <strain evidence="2 3">A1-2</strain>
    </source>
</reference>
<dbReference type="Gene3D" id="3.30.420.40">
    <property type="match status" value="2"/>
</dbReference>
<dbReference type="PANTHER" id="PTHR18964:SF149">
    <property type="entry name" value="BIFUNCTIONAL UDP-N-ACETYLGLUCOSAMINE 2-EPIMERASE_N-ACETYLMANNOSAMINE KINASE"/>
    <property type="match status" value="1"/>
</dbReference>
<evidence type="ECO:0000256" key="1">
    <source>
        <dbReference type="ARBA" id="ARBA00006479"/>
    </source>
</evidence>
<name>A0A5J4K9K5_9CHLR</name>
<gene>
    <name evidence="2" type="primary">glk_1</name>
    <name evidence="2" type="ORF">KTAU_23990</name>
</gene>
<keyword evidence="2" id="KW-0808">Transferase</keyword>
<evidence type="ECO:0000313" key="3">
    <source>
        <dbReference type="Proteomes" id="UP000334820"/>
    </source>
</evidence>